<dbReference type="InterPro" id="IPR029787">
    <property type="entry name" value="Nucleotide_cyclase"/>
</dbReference>
<dbReference type="NCBIfam" id="TIGR00254">
    <property type="entry name" value="GGDEF"/>
    <property type="match status" value="1"/>
</dbReference>
<evidence type="ECO:0000259" key="3">
    <source>
        <dbReference type="PROSITE" id="PS50887"/>
    </source>
</evidence>
<evidence type="ECO:0000256" key="1">
    <source>
        <dbReference type="SAM" id="Phobius"/>
    </source>
</evidence>
<dbReference type="InterPro" id="IPR001633">
    <property type="entry name" value="EAL_dom"/>
</dbReference>
<dbReference type="CDD" id="cd01948">
    <property type="entry name" value="EAL"/>
    <property type="match status" value="1"/>
</dbReference>
<dbReference type="SMART" id="SM00267">
    <property type="entry name" value="GGDEF"/>
    <property type="match status" value="1"/>
</dbReference>
<dbReference type="Pfam" id="PF00990">
    <property type="entry name" value="GGDEF"/>
    <property type="match status" value="1"/>
</dbReference>
<keyword evidence="1" id="KW-1133">Transmembrane helix</keyword>
<keyword evidence="1" id="KW-0472">Membrane</keyword>
<dbReference type="SUPFAM" id="SSF55073">
    <property type="entry name" value="Nucleotide cyclase"/>
    <property type="match status" value="1"/>
</dbReference>
<dbReference type="Gene3D" id="3.30.70.270">
    <property type="match status" value="1"/>
</dbReference>
<dbReference type="PROSITE" id="PS50883">
    <property type="entry name" value="EAL"/>
    <property type="match status" value="1"/>
</dbReference>
<dbReference type="Gene3D" id="3.20.20.450">
    <property type="entry name" value="EAL domain"/>
    <property type="match status" value="1"/>
</dbReference>
<dbReference type="EMBL" id="JAAWWK010000002">
    <property type="protein sequence ID" value="NKI17067.1"/>
    <property type="molecule type" value="Genomic_DNA"/>
</dbReference>
<keyword evidence="5" id="KW-1185">Reference proteome</keyword>
<dbReference type="SUPFAM" id="SSF141868">
    <property type="entry name" value="EAL domain-like"/>
    <property type="match status" value="1"/>
</dbReference>
<evidence type="ECO:0000313" key="4">
    <source>
        <dbReference type="EMBL" id="NKI17067.1"/>
    </source>
</evidence>
<sequence>MRASTDKAAIATIVGRHSLLQKLSAIIFVALIVIMSGRGYLGYLKTMDSHRQAVLENMLFLREVFDNLTNRSHEELFRSAAHYRLPSGTELERNEIRAPSLLSGIDSVTFFDTTGRVLASAALDGVTMQPSLTHTAKALRNIASTQRPQASITCNNDECAESVFIPIISDDGRELIININRNAAGILQDFYNFTHTDIALFAPDTGKVYLASHKQSIVPILTEITANAHLKYTDDEQYFGPASGGYYGAHFFPLKDNSGLHIALISDESNITAIVSATIRDIVAAAVLSSLVLILIIVVILRPPLSRLVALTDLLPMLAKNEFQRAQEGIESVATNRFLRDEIDVLRDVLLDVNRALKEMASSVEEHRSALQSKISALTEANNFNDMLLDTSPMVIVIHDSEGNIQNLNAMGRALSGLGTTIDPGANINHWVHDPRRDISLSEATASLHRLPGRRQQNEMPFFAADGKSYDFLWIHTTIHLQNQRQILSLGIDITEHRRAEESLRWLGAHDRVTGLYNRATFIDEAERLLTSLALGHRIDLILLDIDNFAEFNDRFGFDSGDKLLKQFASRLEAELSDAALIARTGSGEFCVILVRDNNAISHLDTVLPSLTRISIDDEQYSENTSVTIVIDEYDDNFTSVGDMLANSTSTMRRVKNKAKGHVYHAEDTDTRDSRQEKYQMKEALAQALDNNRLVLFFQPIYSLEEERVSHCECLVRMLDANGNFVPPGEFLGIAAEANLMPRLDFIVLEKAMQQQSLWRKQGIDVGLSINITAPTLEQPDFAKRLAEIVKHTEADPERLIFELVETDALENIDNAEKLLGQFKNVGSRIALDDFGIGFTSFEYVRELPVDYIKIDQAFIRFIHERENDQALVRSMIEMGHSLGKKIIAEGVETKEALDMLKAMRVDYVQGYYLSRPVPIDALNLALKI</sequence>
<dbReference type="Pfam" id="PF00563">
    <property type="entry name" value="EAL"/>
    <property type="match status" value="1"/>
</dbReference>
<dbReference type="NCBIfam" id="TIGR00229">
    <property type="entry name" value="sensory_box"/>
    <property type="match status" value="1"/>
</dbReference>
<accession>A0ABX1GFA8</accession>
<protein>
    <submittedName>
        <fullName evidence="4">EAL domain-containing protein</fullName>
    </submittedName>
</protein>
<dbReference type="Proteomes" id="UP000765845">
    <property type="component" value="Unassembled WGS sequence"/>
</dbReference>
<proteinExistence type="predicted"/>
<dbReference type="Gene3D" id="3.30.450.20">
    <property type="entry name" value="PAS domain"/>
    <property type="match status" value="1"/>
</dbReference>
<comment type="caution">
    <text evidence="4">The sequence shown here is derived from an EMBL/GenBank/DDBJ whole genome shotgun (WGS) entry which is preliminary data.</text>
</comment>
<feature type="transmembrane region" description="Helical" evidence="1">
    <location>
        <begin position="23"/>
        <end position="41"/>
    </location>
</feature>
<evidence type="ECO:0000259" key="2">
    <source>
        <dbReference type="PROSITE" id="PS50883"/>
    </source>
</evidence>
<dbReference type="SUPFAM" id="SSF55785">
    <property type="entry name" value="PYP-like sensor domain (PAS domain)"/>
    <property type="match status" value="1"/>
</dbReference>
<dbReference type="InterPro" id="IPR035919">
    <property type="entry name" value="EAL_sf"/>
</dbReference>
<dbReference type="InterPro" id="IPR035965">
    <property type="entry name" value="PAS-like_dom_sf"/>
</dbReference>
<dbReference type="CDD" id="cd01949">
    <property type="entry name" value="GGDEF"/>
    <property type="match status" value="1"/>
</dbReference>
<organism evidence="4 5">
    <name type="scientific">Spongiibacter thalassae</name>
    <dbReference type="NCBI Taxonomy" id="2721624"/>
    <lineage>
        <taxon>Bacteria</taxon>
        <taxon>Pseudomonadati</taxon>
        <taxon>Pseudomonadota</taxon>
        <taxon>Gammaproteobacteria</taxon>
        <taxon>Cellvibrionales</taxon>
        <taxon>Spongiibacteraceae</taxon>
        <taxon>Spongiibacter</taxon>
    </lineage>
</organism>
<feature type="transmembrane region" description="Helical" evidence="1">
    <location>
        <begin position="282"/>
        <end position="301"/>
    </location>
</feature>
<dbReference type="PROSITE" id="PS50887">
    <property type="entry name" value="GGDEF"/>
    <property type="match status" value="1"/>
</dbReference>
<name>A0ABX1GFA8_9GAMM</name>
<feature type="domain" description="EAL" evidence="2">
    <location>
        <begin position="678"/>
        <end position="929"/>
    </location>
</feature>
<feature type="domain" description="GGDEF" evidence="3">
    <location>
        <begin position="537"/>
        <end position="668"/>
    </location>
</feature>
<gene>
    <name evidence="4" type="ORF">HCU74_06485</name>
</gene>
<dbReference type="InterPro" id="IPR043128">
    <property type="entry name" value="Rev_trsase/Diguanyl_cyclase"/>
</dbReference>
<keyword evidence="1" id="KW-0812">Transmembrane</keyword>
<dbReference type="PANTHER" id="PTHR33121:SF71">
    <property type="entry name" value="OXYGEN SENSOR PROTEIN DOSP"/>
    <property type="match status" value="1"/>
</dbReference>
<dbReference type="SMART" id="SM00052">
    <property type="entry name" value="EAL"/>
    <property type="match status" value="1"/>
</dbReference>
<dbReference type="InterPro" id="IPR000014">
    <property type="entry name" value="PAS"/>
</dbReference>
<evidence type="ECO:0000313" key="5">
    <source>
        <dbReference type="Proteomes" id="UP000765845"/>
    </source>
</evidence>
<reference evidence="4 5" key="1">
    <citation type="submission" date="2020-04" db="EMBL/GenBank/DDBJ databases">
        <authorList>
            <person name="Yoon J."/>
        </authorList>
    </citation>
    <scope>NUCLEOTIDE SEQUENCE [LARGE SCALE GENOMIC DNA]</scope>
    <source>
        <strain evidence="4 5">KMU-166</strain>
    </source>
</reference>
<dbReference type="RefSeq" id="WP_168449597.1">
    <property type="nucleotide sequence ID" value="NZ_JAAWWK010000002.1"/>
</dbReference>
<dbReference type="InterPro" id="IPR000160">
    <property type="entry name" value="GGDEF_dom"/>
</dbReference>
<dbReference type="InterPro" id="IPR050706">
    <property type="entry name" value="Cyclic-di-GMP_PDE-like"/>
</dbReference>
<dbReference type="PANTHER" id="PTHR33121">
    <property type="entry name" value="CYCLIC DI-GMP PHOSPHODIESTERASE PDEF"/>
    <property type="match status" value="1"/>
</dbReference>